<evidence type="ECO:0000313" key="2">
    <source>
        <dbReference type="Proteomes" id="UP000717364"/>
    </source>
</evidence>
<sequence>MKDLQRYILQDKQPVICKDEVTWRTFMNNGDNLLVAQDSAGKFKVVTVFLGFNYGNTEQPSFFQTTCLGVTSEKRPQYAASWEKAMLRHRGAVKCGEMLTEFEAERAAGIDRSWEFIDCHVTPGELQFMLKSEAEALRVMPNDQKHWKRRGRMIIFCFDM</sequence>
<dbReference type="RefSeq" id="WP_215609998.1">
    <property type="nucleotide sequence ID" value="NZ_JADOES010000035.1"/>
</dbReference>
<comment type="caution">
    <text evidence="1">The sequence shown here is derived from an EMBL/GenBank/DDBJ whole genome shotgun (WGS) entry which is preliminary data.</text>
</comment>
<dbReference type="AlphaFoldDB" id="A0A947GKY8"/>
<proteinExistence type="predicted"/>
<reference evidence="1" key="1">
    <citation type="submission" date="2020-11" db="EMBL/GenBank/DDBJ databases">
        <authorList>
            <person name="Konstantinou D."/>
            <person name="Gkelis S."/>
            <person name="Popin R."/>
            <person name="Fewer D."/>
            <person name="Sivonen K."/>
        </authorList>
    </citation>
    <scope>NUCLEOTIDE SEQUENCE</scope>
    <source>
        <strain evidence="1">TAU-MAC 1115</strain>
    </source>
</reference>
<keyword evidence="2" id="KW-1185">Reference proteome</keyword>
<gene>
    <name evidence="1" type="ORF">IXB50_15995</name>
</gene>
<organism evidence="1 2">
    <name type="scientific">Leptothoe spongobia TAU-MAC 1115</name>
    <dbReference type="NCBI Taxonomy" id="1967444"/>
    <lineage>
        <taxon>Bacteria</taxon>
        <taxon>Bacillati</taxon>
        <taxon>Cyanobacteriota</taxon>
        <taxon>Cyanophyceae</taxon>
        <taxon>Nodosilineales</taxon>
        <taxon>Cymatolegaceae</taxon>
        <taxon>Leptothoe</taxon>
        <taxon>Leptothoe spongobia</taxon>
    </lineage>
</organism>
<reference evidence="1" key="2">
    <citation type="journal article" date="2021" name="Mar. Drugs">
        <title>Genome Reduction and Secondary Metabolism of the Marine Sponge-Associated Cyanobacterium Leptothoe.</title>
        <authorList>
            <person name="Konstantinou D."/>
            <person name="Popin R.V."/>
            <person name="Fewer D.P."/>
            <person name="Sivonen K."/>
            <person name="Gkelis S."/>
        </authorList>
    </citation>
    <scope>NUCLEOTIDE SEQUENCE</scope>
    <source>
        <strain evidence="1">TAU-MAC 1115</strain>
    </source>
</reference>
<protein>
    <submittedName>
        <fullName evidence="1">Uncharacterized protein</fullName>
    </submittedName>
</protein>
<dbReference type="EMBL" id="JADOES010000035">
    <property type="protein sequence ID" value="MBT9316932.1"/>
    <property type="molecule type" value="Genomic_DNA"/>
</dbReference>
<dbReference type="Proteomes" id="UP000717364">
    <property type="component" value="Unassembled WGS sequence"/>
</dbReference>
<evidence type="ECO:0000313" key="1">
    <source>
        <dbReference type="EMBL" id="MBT9316932.1"/>
    </source>
</evidence>
<accession>A0A947GKY8</accession>
<name>A0A947GKY8_9CYAN</name>